<dbReference type="InterPro" id="IPR002110">
    <property type="entry name" value="Ankyrin_rpt"/>
</dbReference>
<dbReference type="InterPro" id="IPR036305">
    <property type="entry name" value="RGS_sf"/>
</dbReference>
<dbReference type="SMART" id="SM00248">
    <property type="entry name" value="ANK"/>
    <property type="match status" value="8"/>
</dbReference>
<dbReference type="Pfam" id="PF12796">
    <property type="entry name" value="Ank_2"/>
    <property type="match status" value="2"/>
</dbReference>
<dbReference type="GO" id="GO:0016209">
    <property type="term" value="F:antioxidant activity"/>
    <property type="evidence" value="ECO:0007669"/>
    <property type="project" value="InterPro"/>
</dbReference>
<dbReference type="SUPFAM" id="SSF52833">
    <property type="entry name" value="Thioredoxin-like"/>
    <property type="match status" value="1"/>
</dbReference>
<evidence type="ECO:0000259" key="4">
    <source>
        <dbReference type="Pfam" id="PF00578"/>
    </source>
</evidence>
<dbReference type="InterPro" id="IPR036249">
    <property type="entry name" value="Thioredoxin-like_sf"/>
</dbReference>
<organism evidence="5 6">
    <name type="scientific">Acrasis kona</name>
    <dbReference type="NCBI Taxonomy" id="1008807"/>
    <lineage>
        <taxon>Eukaryota</taxon>
        <taxon>Discoba</taxon>
        <taxon>Heterolobosea</taxon>
        <taxon>Tetramitia</taxon>
        <taxon>Eutetramitia</taxon>
        <taxon>Acrasidae</taxon>
        <taxon>Acrasis</taxon>
    </lineage>
</organism>
<protein>
    <submittedName>
        <fullName evidence="5">Ankyrin-repeat protein</fullName>
    </submittedName>
</protein>
<name>A0AAW2ZQD8_9EUKA</name>
<dbReference type="Gene3D" id="1.25.40.20">
    <property type="entry name" value="Ankyrin repeat-containing domain"/>
    <property type="match status" value="2"/>
</dbReference>
<dbReference type="Gene3D" id="3.40.30.10">
    <property type="entry name" value="Glutaredoxin"/>
    <property type="match status" value="1"/>
</dbReference>
<keyword evidence="6" id="KW-1185">Reference proteome</keyword>
<keyword evidence="2 3" id="KW-0040">ANK repeat</keyword>
<dbReference type="PROSITE" id="PS50088">
    <property type="entry name" value="ANK_REPEAT"/>
    <property type="match status" value="3"/>
</dbReference>
<feature type="repeat" description="ANK" evidence="3">
    <location>
        <begin position="48"/>
        <end position="80"/>
    </location>
</feature>
<dbReference type="EMBL" id="JAOPGA020001792">
    <property type="protein sequence ID" value="KAL0491386.1"/>
    <property type="molecule type" value="Genomic_DNA"/>
</dbReference>
<comment type="caution">
    <text evidence="5">The sequence shown here is derived from an EMBL/GenBank/DDBJ whole genome shotgun (WGS) entry which is preliminary data.</text>
</comment>
<evidence type="ECO:0000313" key="6">
    <source>
        <dbReference type="Proteomes" id="UP001431209"/>
    </source>
</evidence>
<evidence type="ECO:0000256" key="3">
    <source>
        <dbReference type="PROSITE-ProRule" id="PRU00023"/>
    </source>
</evidence>
<reference evidence="5 6" key="1">
    <citation type="submission" date="2024-03" db="EMBL/GenBank/DDBJ databases">
        <title>The Acrasis kona genome and developmental transcriptomes reveal deep origins of eukaryotic multicellular pathways.</title>
        <authorList>
            <person name="Sheikh S."/>
            <person name="Fu C.-J."/>
            <person name="Brown M.W."/>
            <person name="Baldauf S.L."/>
        </authorList>
    </citation>
    <scope>NUCLEOTIDE SEQUENCE [LARGE SCALE GENOMIC DNA]</scope>
    <source>
        <strain evidence="5 6">ATCC MYA-3509</strain>
    </source>
</reference>
<evidence type="ECO:0000256" key="1">
    <source>
        <dbReference type="ARBA" id="ARBA00022737"/>
    </source>
</evidence>
<dbReference type="InterPro" id="IPR036770">
    <property type="entry name" value="Ankyrin_rpt-contain_sf"/>
</dbReference>
<dbReference type="GO" id="GO:0016491">
    <property type="term" value="F:oxidoreductase activity"/>
    <property type="evidence" value="ECO:0007669"/>
    <property type="project" value="InterPro"/>
</dbReference>
<dbReference type="PROSITE" id="PS50297">
    <property type="entry name" value="ANK_REP_REGION"/>
    <property type="match status" value="2"/>
</dbReference>
<proteinExistence type="predicted"/>
<dbReference type="AlphaFoldDB" id="A0AAW2ZQD8"/>
<evidence type="ECO:0000256" key="2">
    <source>
        <dbReference type="ARBA" id="ARBA00023043"/>
    </source>
</evidence>
<dbReference type="InterPro" id="IPR000866">
    <property type="entry name" value="AhpC/TSA"/>
</dbReference>
<sequence length="742" mass="84163">MSKKEVTSSLHEACKNADSSILSNLVQSLNQSGMSIDLTTHHLDTNHNNCTVMHTAARCNNVEVIEYLYFTGIPIDVVDKSTATPLMYAIMNESCDAAAYLVSKGANVNHRDYYGYTPLFKAVSTRSIEIASMLVRAGADVNGKVTAKECTILMDLCKTDDFQAIGYFLDDLSASIMRKDSDDRTCLFYAIKSLDVVEMIVEQAKSKDQLNRLVRMKDRDDITCLHYAVQLSSTEVLQFLLNQFDPLQLEVIANIKAGKSLQTMLHIAVSNNDLPITKLLINCPYVNLNAQDEKGDTALHIATKQKNGDIFELIIQDERSYRSQRIKNHERKTPSDIAVDNNWNVTHLFHTFNRRISSDILKEEAAREIVRKHRFVVFVFYRGSWCRSCMNMLEKLNAIVDDVHALNGEVFAVSSQNAAARNIINSLKLSFNVLDDERGAIAKSLGVKLCKDQDPAVSGLVKLLKQHNGDRLASRIEQKYPSGMVQPAIVIVRRDGEVVYKWISNPMERNAYGTFQRMDIPHVRTIIKFLESIQKFIRDNKQIVFDSILKNQELKDMFKKSLNVEKYPELLIFVETMMDINDIESQADTLYNRFLLQTSPESVDIDEQLRERYLSIQSGDRNNEDVVALLKDVYENCVGELMGNRLNNFVKSPDFVQEGVKLLPFTFTVSMDLLDKNSSDVGALVDLPKKEHHYVKEIINPTIGTFVTEALAVQEKAFSRPKTRPFTSHSSSTDIYDVINKR</sequence>
<dbReference type="Pfam" id="PF00023">
    <property type="entry name" value="Ank"/>
    <property type="match status" value="1"/>
</dbReference>
<gene>
    <name evidence="5" type="ORF">AKO1_002414</name>
</gene>
<dbReference type="Pfam" id="PF00578">
    <property type="entry name" value="AhpC-TSA"/>
    <property type="match status" value="1"/>
</dbReference>
<keyword evidence="1" id="KW-0677">Repeat</keyword>
<feature type="domain" description="Alkyl hydroperoxide reductase subunit C/ Thiol specific antioxidant" evidence="4">
    <location>
        <begin position="373"/>
        <end position="500"/>
    </location>
</feature>
<dbReference type="Proteomes" id="UP001431209">
    <property type="component" value="Unassembled WGS sequence"/>
</dbReference>
<evidence type="ECO:0000313" key="5">
    <source>
        <dbReference type="EMBL" id="KAL0491386.1"/>
    </source>
</evidence>
<dbReference type="SUPFAM" id="SSF48403">
    <property type="entry name" value="Ankyrin repeat"/>
    <property type="match status" value="1"/>
</dbReference>
<feature type="repeat" description="ANK" evidence="3">
    <location>
        <begin position="114"/>
        <end position="146"/>
    </location>
</feature>
<dbReference type="PANTHER" id="PTHR24126">
    <property type="entry name" value="ANKYRIN REPEAT, PH AND SEC7 DOMAIN CONTAINING PROTEIN SECG-RELATED"/>
    <property type="match status" value="1"/>
</dbReference>
<dbReference type="InterPro" id="IPR044926">
    <property type="entry name" value="RGS_subdomain_2"/>
</dbReference>
<dbReference type="Gene3D" id="1.10.167.10">
    <property type="entry name" value="Regulator of G-protein Signalling 4, domain 2"/>
    <property type="match status" value="1"/>
</dbReference>
<dbReference type="SUPFAM" id="SSF48097">
    <property type="entry name" value="Regulator of G-protein signaling, RGS"/>
    <property type="match status" value="1"/>
</dbReference>
<accession>A0AAW2ZQD8</accession>
<feature type="repeat" description="ANK" evidence="3">
    <location>
        <begin position="81"/>
        <end position="113"/>
    </location>
</feature>
<dbReference type="PANTHER" id="PTHR24126:SF14">
    <property type="entry name" value="ANK_REP_REGION DOMAIN-CONTAINING PROTEIN"/>
    <property type="match status" value="1"/>
</dbReference>